<feature type="non-terminal residue" evidence="1">
    <location>
        <position position="1"/>
    </location>
</feature>
<sequence>THSLFRVPPKAYAIFPLLQKSCSIMFWFHRESTPETEYPAPPRMPRELERYIVEMYALESAGPERILQLLPVCHRVRFWLEPALYRTLILNDGADEQKLPSCQMDAIERLWTNHPGALQAIVRNVMLIGETRDTVERVLRSCNSAENVFLAGCATGGLDLSLLSPSLQRLHCTAETLDLLNWKPGGYTIASLTHLELFTLGNRFDRPVSHALLRLLDRQHFPNLAHLALSATSVIRSLPEILPRLRNLKSLVIVSAYRLVSSTPLSEEDRRILMEHERLVLVSVPDYTEDWQDGVLSGNDYWARAERRISNRLSGVVDATHYAVNFDELE</sequence>
<dbReference type="Gene3D" id="3.80.10.10">
    <property type="entry name" value="Ribonuclease Inhibitor"/>
    <property type="match status" value="1"/>
</dbReference>
<dbReference type="InterPro" id="IPR032675">
    <property type="entry name" value="LRR_dom_sf"/>
</dbReference>
<gene>
    <name evidence="1" type="ORF">MYCIT1_LOCUS18540</name>
</gene>
<dbReference type="EMBL" id="CAVNYO010000184">
    <property type="protein sequence ID" value="CAK5272701.1"/>
    <property type="molecule type" value="Genomic_DNA"/>
</dbReference>
<accession>A0AAD2HD40</accession>
<keyword evidence="2" id="KW-1185">Reference proteome</keyword>
<protein>
    <submittedName>
        <fullName evidence="1">Uncharacterized protein</fullName>
    </submittedName>
</protein>
<dbReference type="Proteomes" id="UP001295794">
    <property type="component" value="Unassembled WGS sequence"/>
</dbReference>
<name>A0AAD2HD40_9AGAR</name>
<comment type="caution">
    <text evidence="1">The sequence shown here is derived from an EMBL/GenBank/DDBJ whole genome shotgun (WGS) entry which is preliminary data.</text>
</comment>
<dbReference type="AlphaFoldDB" id="A0AAD2HD40"/>
<evidence type="ECO:0000313" key="1">
    <source>
        <dbReference type="EMBL" id="CAK5272701.1"/>
    </source>
</evidence>
<proteinExistence type="predicted"/>
<organism evidence="1 2">
    <name type="scientific">Mycena citricolor</name>
    <dbReference type="NCBI Taxonomy" id="2018698"/>
    <lineage>
        <taxon>Eukaryota</taxon>
        <taxon>Fungi</taxon>
        <taxon>Dikarya</taxon>
        <taxon>Basidiomycota</taxon>
        <taxon>Agaricomycotina</taxon>
        <taxon>Agaricomycetes</taxon>
        <taxon>Agaricomycetidae</taxon>
        <taxon>Agaricales</taxon>
        <taxon>Marasmiineae</taxon>
        <taxon>Mycenaceae</taxon>
        <taxon>Mycena</taxon>
    </lineage>
</organism>
<evidence type="ECO:0000313" key="2">
    <source>
        <dbReference type="Proteomes" id="UP001295794"/>
    </source>
</evidence>
<dbReference type="SUPFAM" id="SSF52047">
    <property type="entry name" value="RNI-like"/>
    <property type="match status" value="1"/>
</dbReference>
<reference evidence="1" key="1">
    <citation type="submission" date="2023-11" db="EMBL/GenBank/DDBJ databases">
        <authorList>
            <person name="De Vega J J."/>
            <person name="De Vega J J."/>
        </authorList>
    </citation>
    <scope>NUCLEOTIDE SEQUENCE</scope>
</reference>